<keyword evidence="3" id="KW-1185">Reference proteome</keyword>
<feature type="compositionally biased region" description="Basic and acidic residues" evidence="1">
    <location>
        <begin position="195"/>
        <end position="204"/>
    </location>
</feature>
<comment type="caution">
    <text evidence="2">The sequence shown here is derived from an EMBL/GenBank/DDBJ whole genome shotgun (WGS) entry which is preliminary data.</text>
</comment>
<dbReference type="Proteomes" id="UP001461498">
    <property type="component" value="Unassembled WGS sequence"/>
</dbReference>
<feature type="compositionally biased region" description="Polar residues" evidence="1">
    <location>
        <begin position="185"/>
        <end position="194"/>
    </location>
</feature>
<name>A0AAW1DNP2_9HEMI</name>
<dbReference type="AlphaFoldDB" id="A0AAW1DNP2"/>
<dbReference type="EMBL" id="JAPXFL010000001">
    <property type="protein sequence ID" value="KAK9512608.1"/>
    <property type="molecule type" value="Genomic_DNA"/>
</dbReference>
<sequence length="393" mass="45647">MLSQRGEELRSQRMLQNYNENYSELNYHQQVHMPPTAEYNSMVNPIDQSWYNSYNLHGGGMQNGGVDYYGRGSENKSTSDWSNYHSDPESPFMPPPQINNNSENQYSNIQPTSQMMGQQMQIEGSLLLNNQNQMMVPSNQEPLMINQVHNGLLTNDAENSHVDQVQQPPSLPSKEEETLSKIDSSENILNSGENQLKEGTKDGMRLPGFHQTFGNITEIGRFSQHDDYFESRPNEVIEEPKVCEPVEPPAPKRKPRGRKRKQPEQRDTFPRPNYGNNGTNDSPIGPPQCMQQEMCSGGATTGGQWQYQSVQNHHHPSYHDSYHGQWRTHPYYHQQHYHHHHYAPPPPPPPPPPHHNMYYQHYNDCLPYHHYNSYPNNWHMNRDYIVHNYPSYV</sequence>
<protein>
    <submittedName>
        <fullName evidence="2">Uncharacterized protein</fullName>
    </submittedName>
</protein>
<feature type="region of interest" description="Disordered" evidence="1">
    <location>
        <begin position="161"/>
        <end position="205"/>
    </location>
</feature>
<evidence type="ECO:0000313" key="3">
    <source>
        <dbReference type="Proteomes" id="UP001461498"/>
    </source>
</evidence>
<feature type="region of interest" description="Disordered" evidence="1">
    <location>
        <begin position="67"/>
        <end position="90"/>
    </location>
</feature>
<evidence type="ECO:0000256" key="1">
    <source>
        <dbReference type="SAM" id="MobiDB-lite"/>
    </source>
</evidence>
<feature type="compositionally biased region" description="Basic residues" evidence="1">
    <location>
        <begin position="251"/>
        <end position="261"/>
    </location>
</feature>
<reference evidence="2 3" key="1">
    <citation type="submission" date="2022-12" db="EMBL/GenBank/DDBJ databases">
        <title>Chromosome-level genome assembly of true bugs.</title>
        <authorList>
            <person name="Ma L."/>
            <person name="Li H."/>
        </authorList>
    </citation>
    <scope>NUCLEOTIDE SEQUENCE [LARGE SCALE GENOMIC DNA]</scope>
    <source>
        <strain evidence="2">Lab_2022b</strain>
    </source>
</reference>
<feature type="compositionally biased region" description="Basic and acidic residues" evidence="1">
    <location>
        <begin position="173"/>
        <end position="184"/>
    </location>
</feature>
<organism evidence="2 3">
    <name type="scientific">Rhynocoris fuscipes</name>
    <dbReference type="NCBI Taxonomy" id="488301"/>
    <lineage>
        <taxon>Eukaryota</taxon>
        <taxon>Metazoa</taxon>
        <taxon>Ecdysozoa</taxon>
        <taxon>Arthropoda</taxon>
        <taxon>Hexapoda</taxon>
        <taxon>Insecta</taxon>
        <taxon>Pterygota</taxon>
        <taxon>Neoptera</taxon>
        <taxon>Paraneoptera</taxon>
        <taxon>Hemiptera</taxon>
        <taxon>Heteroptera</taxon>
        <taxon>Panheteroptera</taxon>
        <taxon>Cimicomorpha</taxon>
        <taxon>Reduviidae</taxon>
        <taxon>Harpactorinae</taxon>
        <taxon>Harpactorini</taxon>
        <taxon>Rhynocoris</taxon>
    </lineage>
</organism>
<gene>
    <name evidence="2" type="ORF">O3M35_000997</name>
</gene>
<feature type="compositionally biased region" description="Polar residues" evidence="1">
    <location>
        <begin position="75"/>
        <end position="85"/>
    </location>
</feature>
<feature type="compositionally biased region" description="Basic and acidic residues" evidence="1">
    <location>
        <begin position="234"/>
        <end position="244"/>
    </location>
</feature>
<accession>A0AAW1DNP2</accession>
<feature type="region of interest" description="Disordered" evidence="1">
    <location>
        <begin position="234"/>
        <end position="300"/>
    </location>
</feature>
<evidence type="ECO:0000313" key="2">
    <source>
        <dbReference type="EMBL" id="KAK9512608.1"/>
    </source>
</evidence>
<proteinExistence type="predicted"/>